<dbReference type="WBParaSite" id="MBELARI_LOCUS8958">
    <property type="protein sequence ID" value="MBELARI_LOCUS8958"/>
    <property type="gene ID" value="MBELARI_LOCUS8958"/>
</dbReference>
<dbReference type="GO" id="GO:0003723">
    <property type="term" value="F:RNA binding"/>
    <property type="evidence" value="ECO:0007669"/>
    <property type="project" value="TreeGrafter"/>
</dbReference>
<dbReference type="InterPro" id="IPR006941">
    <property type="entry name" value="RNase_CAF1"/>
</dbReference>
<reference evidence="3" key="1">
    <citation type="submission" date="2024-02" db="UniProtKB">
        <authorList>
            <consortium name="WormBaseParasite"/>
        </authorList>
    </citation>
    <scope>IDENTIFICATION</scope>
</reference>
<dbReference type="Pfam" id="PF04857">
    <property type="entry name" value="CAF1"/>
    <property type="match status" value="1"/>
</dbReference>
<comment type="similarity">
    <text evidence="1">Belongs to the CAF1 family.</text>
</comment>
<protein>
    <submittedName>
        <fullName evidence="3">Uncharacterized protein</fullName>
    </submittedName>
</protein>
<evidence type="ECO:0000313" key="3">
    <source>
        <dbReference type="WBParaSite" id="MBELARI_LOCUS8958"/>
    </source>
</evidence>
<sequence length="289" mass="32810">MEITCNNFKEIYRDLENVVKRRPRLLASFDDLAKFLIKYRKQRASVQRFPPIQLGIAFFTAHDSGFKAVNELAGASDIVMAIIENRLPIIGHNCLFDLLYLYSTFYCRFCLMTTRNSKKLRLPFSRLSSTQRSWRKKAKIEAPSRLGTFPTFEYSHTDFRLLEGASRRNKYKRTTFHNAAYDALVTGQAFVKLGHLIAKPSGNPSPLPFRTLLYTVPPICVSDSCGVVRQKSYGLMVRLATNTDTILCLVPTPSARTIRKAVNLNMVFRRGAMMAPHSLLRISNASMVG</sequence>
<keyword evidence="2" id="KW-1185">Reference proteome</keyword>
<dbReference type="PANTHER" id="PTHR15092:SF22">
    <property type="entry name" value="POLY(A)-SPECIFIC RIBONUCLEASE PNLDC1"/>
    <property type="match status" value="1"/>
</dbReference>
<evidence type="ECO:0000256" key="1">
    <source>
        <dbReference type="ARBA" id="ARBA00008372"/>
    </source>
</evidence>
<organism evidence="2 3">
    <name type="scientific">Mesorhabditis belari</name>
    <dbReference type="NCBI Taxonomy" id="2138241"/>
    <lineage>
        <taxon>Eukaryota</taxon>
        <taxon>Metazoa</taxon>
        <taxon>Ecdysozoa</taxon>
        <taxon>Nematoda</taxon>
        <taxon>Chromadorea</taxon>
        <taxon>Rhabditida</taxon>
        <taxon>Rhabditina</taxon>
        <taxon>Rhabditomorpha</taxon>
        <taxon>Rhabditoidea</taxon>
        <taxon>Rhabditidae</taxon>
        <taxon>Mesorhabditinae</taxon>
        <taxon>Mesorhabditis</taxon>
    </lineage>
</organism>
<dbReference type="InterPro" id="IPR036397">
    <property type="entry name" value="RNaseH_sf"/>
</dbReference>
<dbReference type="InterPro" id="IPR012337">
    <property type="entry name" value="RNaseH-like_sf"/>
</dbReference>
<name>A0AAF3FP37_9BILA</name>
<accession>A0AAF3FP37</accession>
<dbReference type="InterPro" id="IPR051181">
    <property type="entry name" value="CAF1_poly(A)_ribonucleases"/>
</dbReference>
<dbReference type="SUPFAM" id="SSF53098">
    <property type="entry name" value="Ribonuclease H-like"/>
    <property type="match status" value="1"/>
</dbReference>
<dbReference type="GO" id="GO:0000175">
    <property type="term" value="F:3'-5'-RNA exonuclease activity"/>
    <property type="evidence" value="ECO:0007669"/>
    <property type="project" value="TreeGrafter"/>
</dbReference>
<dbReference type="Gene3D" id="3.30.420.10">
    <property type="entry name" value="Ribonuclease H-like superfamily/Ribonuclease H"/>
    <property type="match status" value="1"/>
</dbReference>
<dbReference type="AlphaFoldDB" id="A0AAF3FP37"/>
<proteinExistence type="inferred from homology"/>
<dbReference type="PANTHER" id="PTHR15092">
    <property type="entry name" value="POLY A -SPECIFIC RIBONUCLEASE/TARGET OF EGR1, MEMBER 1"/>
    <property type="match status" value="1"/>
</dbReference>
<evidence type="ECO:0000313" key="2">
    <source>
        <dbReference type="Proteomes" id="UP000887575"/>
    </source>
</evidence>
<dbReference type="Proteomes" id="UP000887575">
    <property type="component" value="Unassembled WGS sequence"/>
</dbReference>